<feature type="region of interest" description="Disordered" evidence="1">
    <location>
        <begin position="154"/>
        <end position="173"/>
    </location>
</feature>
<gene>
    <name evidence="2" type="ORF">SAMN04487974_12339</name>
</gene>
<accession>A0A1G7ZWM4</accession>
<dbReference type="STRING" id="440168.SAMN04487974_12339"/>
<dbReference type="AlphaFoldDB" id="A0A1G7ZWM4"/>
<evidence type="ECO:0000313" key="2">
    <source>
        <dbReference type="EMBL" id="SDH13054.1"/>
    </source>
</evidence>
<evidence type="ECO:0000256" key="1">
    <source>
        <dbReference type="SAM" id="MobiDB-lite"/>
    </source>
</evidence>
<keyword evidence="3" id="KW-1185">Reference proteome</keyword>
<feature type="compositionally biased region" description="Basic and acidic residues" evidence="1">
    <location>
        <begin position="154"/>
        <end position="163"/>
    </location>
</feature>
<organism evidence="2 3">
    <name type="scientific">Pelagibacterium luteolum</name>
    <dbReference type="NCBI Taxonomy" id="440168"/>
    <lineage>
        <taxon>Bacteria</taxon>
        <taxon>Pseudomonadati</taxon>
        <taxon>Pseudomonadota</taxon>
        <taxon>Alphaproteobacteria</taxon>
        <taxon>Hyphomicrobiales</taxon>
        <taxon>Devosiaceae</taxon>
        <taxon>Pelagibacterium</taxon>
    </lineage>
</organism>
<protein>
    <submittedName>
        <fullName evidence="2">Uncharacterized protein</fullName>
    </submittedName>
</protein>
<dbReference type="Proteomes" id="UP000199495">
    <property type="component" value="Unassembled WGS sequence"/>
</dbReference>
<reference evidence="2 3" key="1">
    <citation type="submission" date="2016-10" db="EMBL/GenBank/DDBJ databases">
        <authorList>
            <person name="de Groot N.N."/>
        </authorList>
    </citation>
    <scope>NUCLEOTIDE SEQUENCE [LARGE SCALE GENOMIC DNA]</scope>
    <source>
        <strain evidence="2 3">CGMCC 1.10267</strain>
    </source>
</reference>
<dbReference type="EMBL" id="FNCS01000023">
    <property type="protein sequence ID" value="SDH13054.1"/>
    <property type="molecule type" value="Genomic_DNA"/>
</dbReference>
<name>A0A1G7ZWM4_9HYPH</name>
<sequence length="173" mass="19562">MLVALVGHAECRSSMRHLLWSGYVREATRALKNMLYQLEQYGRLQDASNLSIAYNALALSLNTLARSSCMRSSRRCSLLVALVRQMATTRMTPILNPLNWGLLNPVRRRTTSCEKSQGSQSRCRDRQGERRGAVAALMAELPCNSKLRLPELRTKHPERDTCRAEPSTSCEMH</sequence>
<proteinExistence type="predicted"/>
<evidence type="ECO:0000313" key="3">
    <source>
        <dbReference type="Proteomes" id="UP000199495"/>
    </source>
</evidence>